<dbReference type="RefSeq" id="WP_155093153.1">
    <property type="nucleotide sequence ID" value="NZ_WMJX01000046.1"/>
</dbReference>
<accession>A0A6I3LLD3</accession>
<name>A0A6I3LLD3_9FLAO</name>
<sequence length="98" mass="11270">MKYDYKFNDLSSVSDFIASNRHLPGITPISDLEKTETGYSFNVSELSIQLLEKTEELFLHVIEQQKELDAKEGRIEELESEMSDMAKRLEALEALLTK</sequence>
<dbReference type="EMBL" id="WMJX01000046">
    <property type="protein sequence ID" value="MTG99153.1"/>
    <property type="molecule type" value="Genomic_DNA"/>
</dbReference>
<evidence type="ECO:0000256" key="1">
    <source>
        <dbReference type="SAM" id="Coils"/>
    </source>
</evidence>
<keyword evidence="1" id="KW-0175">Coiled coil</keyword>
<proteinExistence type="predicted"/>
<evidence type="ECO:0000313" key="2">
    <source>
        <dbReference type="EMBL" id="MTG99153.1"/>
    </source>
</evidence>
<protein>
    <submittedName>
        <fullName evidence="2">Uncharacterized protein</fullName>
    </submittedName>
</protein>
<reference evidence="2 3" key="1">
    <citation type="submission" date="2019-11" db="EMBL/GenBank/DDBJ databases">
        <title>Genome of Strain BIT-d1.</title>
        <authorList>
            <person name="Yang Y."/>
        </authorList>
    </citation>
    <scope>NUCLEOTIDE SEQUENCE [LARGE SCALE GENOMIC DNA]</scope>
    <source>
        <strain evidence="2 3">BIT-d1</strain>
    </source>
</reference>
<keyword evidence="3" id="KW-1185">Reference proteome</keyword>
<gene>
    <name evidence="2" type="ORF">GJV76_13610</name>
</gene>
<organism evidence="2 3">
    <name type="scientific">Myroides albus</name>
    <dbReference type="NCBI Taxonomy" id="2562892"/>
    <lineage>
        <taxon>Bacteria</taxon>
        <taxon>Pseudomonadati</taxon>
        <taxon>Bacteroidota</taxon>
        <taxon>Flavobacteriia</taxon>
        <taxon>Flavobacteriales</taxon>
        <taxon>Flavobacteriaceae</taxon>
        <taxon>Myroides</taxon>
    </lineage>
</organism>
<feature type="coiled-coil region" evidence="1">
    <location>
        <begin position="61"/>
        <end position="95"/>
    </location>
</feature>
<dbReference type="Proteomes" id="UP000438760">
    <property type="component" value="Unassembled WGS sequence"/>
</dbReference>
<evidence type="ECO:0000313" key="3">
    <source>
        <dbReference type="Proteomes" id="UP000438760"/>
    </source>
</evidence>
<comment type="caution">
    <text evidence="2">The sequence shown here is derived from an EMBL/GenBank/DDBJ whole genome shotgun (WGS) entry which is preliminary data.</text>
</comment>
<dbReference type="OrthoDB" id="9808953at2"/>
<dbReference type="AlphaFoldDB" id="A0A6I3LLD3"/>